<sequence length="147" mass="16301">MKLLILLLITFFLSCQAACIEKCECSKFSEINNLNVAVNGEAGCVFNATCEDTFTVIDLIVKWSGSDITKPSDAAADGRPYFYAESPFTGDLMTIYGIICENGTWYATKYPEGIKYWTVDNAIGFYGTSEELNGHKSPVYMASCYRN</sequence>
<feature type="chain" id="PRO_5009309569" evidence="1">
    <location>
        <begin position="18"/>
        <end position="147"/>
    </location>
</feature>
<dbReference type="PROSITE" id="PS51257">
    <property type="entry name" value="PROKAR_LIPOPROTEIN"/>
    <property type="match status" value="1"/>
</dbReference>
<protein>
    <submittedName>
        <fullName evidence="3">Fibrinogen C-terminal domain-containing protein</fullName>
    </submittedName>
</protein>
<dbReference type="Pfam" id="PF02343">
    <property type="entry name" value="TRA-1_regulated"/>
    <property type="match status" value="1"/>
</dbReference>
<organism evidence="2 3">
    <name type="scientific">Caenorhabditis tropicalis</name>
    <dbReference type="NCBI Taxonomy" id="1561998"/>
    <lineage>
        <taxon>Eukaryota</taxon>
        <taxon>Metazoa</taxon>
        <taxon>Ecdysozoa</taxon>
        <taxon>Nematoda</taxon>
        <taxon>Chromadorea</taxon>
        <taxon>Rhabditida</taxon>
        <taxon>Rhabditina</taxon>
        <taxon>Rhabditomorpha</taxon>
        <taxon>Rhabditoidea</taxon>
        <taxon>Rhabditidae</taxon>
        <taxon>Peloderinae</taxon>
        <taxon>Caenorhabditis</taxon>
    </lineage>
</organism>
<dbReference type="AlphaFoldDB" id="A0A1I7UZK2"/>
<reference evidence="3" key="1">
    <citation type="submission" date="2016-11" db="UniProtKB">
        <authorList>
            <consortium name="WormBaseParasite"/>
        </authorList>
    </citation>
    <scope>IDENTIFICATION</scope>
</reference>
<keyword evidence="1" id="KW-0732">Signal</keyword>
<dbReference type="InterPro" id="IPR003326">
    <property type="entry name" value="TRA-1_regulated"/>
</dbReference>
<proteinExistence type="predicted"/>
<dbReference type="Proteomes" id="UP000095282">
    <property type="component" value="Unplaced"/>
</dbReference>
<name>A0A1I7UZK2_9PELO</name>
<accession>A0A1I7UZK2</accession>
<evidence type="ECO:0000256" key="1">
    <source>
        <dbReference type="SAM" id="SignalP"/>
    </source>
</evidence>
<feature type="signal peptide" evidence="1">
    <location>
        <begin position="1"/>
        <end position="17"/>
    </location>
</feature>
<evidence type="ECO:0000313" key="2">
    <source>
        <dbReference type="Proteomes" id="UP000095282"/>
    </source>
</evidence>
<keyword evidence="2" id="KW-1185">Reference proteome</keyword>
<dbReference type="WBParaSite" id="Csp11.Scaffold630.g20914.t1">
    <property type="protein sequence ID" value="Csp11.Scaffold630.g20914.t1"/>
    <property type="gene ID" value="Csp11.Scaffold630.g20914"/>
</dbReference>
<evidence type="ECO:0000313" key="3">
    <source>
        <dbReference type="WBParaSite" id="Csp11.Scaffold630.g20914.t1"/>
    </source>
</evidence>